<evidence type="ECO:0000313" key="2">
    <source>
        <dbReference type="Proteomes" id="UP000576082"/>
    </source>
</evidence>
<organism evidence="1 2">
    <name type="scientific">Flammeovirga aprica JL-4</name>
    <dbReference type="NCBI Taxonomy" id="694437"/>
    <lineage>
        <taxon>Bacteria</taxon>
        <taxon>Pseudomonadati</taxon>
        <taxon>Bacteroidota</taxon>
        <taxon>Cytophagia</taxon>
        <taxon>Cytophagales</taxon>
        <taxon>Flammeovirgaceae</taxon>
        <taxon>Flammeovirga</taxon>
    </lineage>
</organism>
<gene>
    <name evidence="1" type="ORF">HHU12_15215</name>
</gene>
<dbReference type="EMBL" id="JABANE010000039">
    <property type="protein sequence ID" value="NME69324.1"/>
    <property type="molecule type" value="Genomic_DNA"/>
</dbReference>
<accession>A0A7X9RVD1</accession>
<proteinExistence type="predicted"/>
<name>A0A7X9RVD1_9BACT</name>
<evidence type="ECO:0000313" key="1">
    <source>
        <dbReference type="EMBL" id="NME69324.1"/>
    </source>
</evidence>
<reference evidence="1 2" key="1">
    <citation type="submission" date="2020-04" db="EMBL/GenBank/DDBJ databases">
        <title>Flammeovirga sp. SR4, a novel species isolated from seawater.</title>
        <authorList>
            <person name="Wang X."/>
        </authorList>
    </citation>
    <scope>NUCLEOTIDE SEQUENCE [LARGE SCALE GENOMIC DNA]</scope>
    <source>
        <strain evidence="1 2">ATCC 23126</strain>
    </source>
</reference>
<comment type="caution">
    <text evidence="1">The sequence shown here is derived from an EMBL/GenBank/DDBJ whole genome shotgun (WGS) entry which is preliminary data.</text>
</comment>
<sequence>MEINNRLFVILGFIGVLTSFNAFKEIQQSTQQVTDNAQKIAEIYNYGFPIVLLYYSQKSNQKKTKQGEINFVQQSSILLSPIEKVKSLSLEEFLTELSLIMKNKKTLTRNKEMLIKMKEVGIKIGEPFSMHNVAPLERVYYRLIPSDVQLRWEKNYYKKPLVQANKGFKMKH</sequence>
<keyword evidence="2" id="KW-1185">Reference proteome</keyword>
<dbReference type="RefSeq" id="WP_169657602.1">
    <property type="nucleotide sequence ID" value="NZ_JABANE010000039.1"/>
</dbReference>
<dbReference type="AlphaFoldDB" id="A0A7X9RVD1"/>
<dbReference type="Proteomes" id="UP000576082">
    <property type="component" value="Unassembled WGS sequence"/>
</dbReference>
<protein>
    <submittedName>
        <fullName evidence="1">Uncharacterized protein</fullName>
    </submittedName>
</protein>